<dbReference type="EMBL" id="RKHL01000001">
    <property type="protein sequence ID" value="ROR80009.1"/>
    <property type="molecule type" value="Genomic_DNA"/>
</dbReference>
<dbReference type="Proteomes" id="UP000266915">
    <property type="component" value="Unassembled WGS sequence"/>
</dbReference>
<keyword evidence="2" id="KW-1185">Reference proteome</keyword>
<reference evidence="1 2" key="1">
    <citation type="submission" date="2018-11" db="EMBL/GenBank/DDBJ databases">
        <title>Sequencing the genomes of 1000 actinobacteria strains.</title>
        <authorList>
            <person name="Klenk H.-P."/>
        </authorList>
    </citation>
    <scope>NUCLEOTIDE SEQUENCE [LARGE SCALE GENOMIC DNA]</scope>
    <source>
        <strain evidence="1 2">DSM 14012</strain>
    </source>
</reference>
<comment type="caution">
    <text evidence="1">The sequence shown here is derived from an EMBL/GenBank/DDBJ whole genome shotgun (WGS) entry which is preliminary data.</text>
</comment>
<protein>
    <submittedName>
        <fullName evidence="1">Uncharacterized protein</fullName>
    </submittedName>
</protein>
<sequence length="412" mass="43124">MEAIVALLVFAIMATGSIAGITSALKMIAESRYRQAAHNLASQDIDRMRAVPELADMKSLEYDVTLDGTTFVVDRSIGWETPHIGPVLPDDGSGSSASGCPRVAVETTRYVSVEVTVTWTGMSPLGGAVTSKTLIGANDTIDSPGTGSIIVETYNAVGEHLAASSVTATIEPAPVPGEPEPPAGTPRTVPGQCSVITDLAPGDYTVSLSALGAHLTPTHEVAPTQTVTVTAGHSITTRFVYDDRIWIKAVARQPSTGAPWGALMASDMKLAVIGPDNTTLYDLADEIPVHPSARGYQIVAGGGETCRAADPDEWTVAQKRYPAVPVTGPSNAPEVSYQGWGVDLANLAGIATITAQDPAGLCSPLTFVRADPTQPREPLFMPFGTWDVRYGTRCDSFTFGPTGAGPVKRCTT</sequence>
<evidence type="ECO:0000313" key="2">
    <source>
        <dbReference type="Proteomes" id="UP000266915"/>
    </source>
</evidence>
<organism evidence="1 2">
    <name type="scientific">Plantibacter flavus</name>
    <dbReference type="NCBI Taxonomy" id="150123"/>
    <lineage>
        <taxon>Bacteria</taxon>
        <taxon>Bacillati</taxon>
        <taxon>Actinomycetota</taxon>
        <taxon>Actinomycetes</taxon>
        <taxon>Micrococcales</taxon>
        <taxon>Microbacteriaceae</taxon>
        <taxon>Plantibacter</taxon>
    </lineage>
</organism>
<dbReference type="AlphaFoldDB" id="A0A3N2BXN2"/>
<name>A0A3N2BXN2_9MICO</name>
<dbReference type="RefSeq" id="WP_085511583.1">
    <property type="nucleotide sequence ID" value="NZ_FXAP01000002.1"/>
</dbReference>
<proteinExistence type="predicted"/>
<accession>A0A3N2BXN2</accession>
<evidence type="ECO:0000313" key="1">
    <source>
        <dbReference type="EMBL" id="ROR80009.1"/>
    </source>
</evidence>
<gene>
    <name evidence="1" type="ORF">EDD42_0040</name>
</gene>